<evidence type="ECO:0000313" key="3">
    <source>
        <dbReference type="Proteomes" id="UP000024404"/>
    </source>
</evidence>
<dbReference type="GO" id="GO:0006508">
    <property type="term" value="P:proteolysis"/>
    <property type="evidence" value="ECO:0007669"/>
    <property type="project" value="InterPro"/>
</dbReference>
<dbReference type="STRING" id="6282.A0A2K6VSD8"/>
<dbReference type="Pfam" id="PF00026">
    <property type="entry name" value="Asp"/>
    <property type="match status" value="1"/>
</dbReference>
<dbReference type="InterPro" id="IPR034164">
    <property type="entry name" value="Pepsin-like_dom"/>
</dbReference>
<dbReference type="AlphaFoldDB" id="A0A2K6VSD8"/>
<keyword evidence="3" id="KW-1185">Reference proteome</keyword>
<dbReference type="GO" id="GO:0004190">
    <property type="term" value="F:aspartic-type endopeptidase activity"/>
    <property type="evidence" value="ECO:0007669"/>
    <property type="project" value="InterPro"/>
</dbReference>
<comment type="similarity">
    <text evidence="1">Belongs to the peptidase A1 family.</text>
</comment>
<sequence>MRDTLIKLTVILCTLLARPTFAGHQVELHPVYNKADHHTGYAVKVMIGNPEKEFSVLLDTVTAFLWVVGPDSKHPFCHGKTTYSKVNSSTCTTLISSPQTQLHGCQSVTVCMWNDNISIDSLDEERLNFTNSPFGTLLMLQWPELEDYQQIDGVFGLSALHINDTVNGVLGFPSPYLKKTDDILQLPTIETDKIADNPIKKAIREKQLEPIITIALPSLDSYKTAVLMLGGRDDKLCDLENEKNEWLVDFGNRYDFEYLSINMGNAIFLNKFLKTYAYPDTTKPYIGVPDQFMQQIVRNLNATKNETMKKYMVDCQGSFEPFVMYTPKNIYTLGPEHFIIKHNQEDTQCELAFRSHGNIFDQTVVLGIPFFHQFCVTLEPRDGRINFAPII</sequence>
<dbReference type="PANTHER" id="PTHR47966:SF51">
    <property type="entry name" value="BETA-SITE APP-CLEAVING ENZYME, ISOFORM A-RELATED"/>
    <property type="match status" value="1"/>
</dbReference>
<dbReference type="Gene3D" id="2.40.70.10">
    <property type="entry name" value="Acid Proteases"/>
    <property type="match status" value="2"/>
</dbReference>
<evidence type="ECO:0000313" key="2">
    <source>
        <dbReference type="EnsemblMetazoa" id="OVOC2141.1"/>
    </source>
</evidence>
<organism evidence="2 3">
    <name type="scientific">Onchocerca volvulus</name>
    <dbReference type="NCBI Taxonomy" id="6282"/>
    <lineage>
        <taxon>Eukaryota</taxon>
        <taxon>Metazoa</taxon>
        <taxon>Ecdysozoa</taxon>
        <taxon>Nematoda</taxon>
        <taxon>Chromadorea</taxon>
        <taxon>Rhabditida</taxon>
        <taxon>Spirurina</taxon>
        <taxon>Spiruromorpha</taxon>
        <taxon>Filarioidea</taxon>
        <taxon>Onchocercidae</taxon>
        <taxon>Onchocerca</taxon>
    </lineage>
</organism>
<dbReference type="PANTHER" id="PTHR47966">
    <property type="entry name" value="BETA-SITE APP-CLEAVING ENZYME, ISOFORM A-RELATED"/>
    <property type="match status" value="1"/>
</dbReference>
<proteinExistence type="inferred from homology"/>
<dbReference type="CDD" id="cd05471">
    <property type="entry name" value="pepsin_like"/>
    <property type="match status" value="1"/>
</dbReference>
<dbReference type="PROSITE" id="PS51767">
    <property type="entry name" value="PEPTIDASE_A1"/>
    <property type="match status" value="1"/>
</dbReference>
<dbReference type="GO" id="GO:0005764">
    <property type="term" value="C:lysosome"/>
    <property type="evidence" value="ECO:0007669"/>
    <property type="project" value="TreeGrafter"/>
</dbReference>
<dbReference type="Proteomes" id="UP000024404">
    <property type="component" value="Unassembled WGS sequence"/>
</dbReference>
<dbReference type="SUPFAM" id="SSF50630">
    <property type="entry name" value="Acid proteases"/>
    <property type="match status" value="1"/>
</dbReference>
<dbReference type="InterPro" id="IPR001461">
    <property type="entry name" value="Aspartic_peptidase_A1"/>
</dbReference>
<name>A0A2K6VSD8_ONCVO</name>
<reference evidence="2" key="2">
    <citation type="submission" date="2018-02" db="UniProtKB">
        <authorList>
            <consortium name="EnsemblMetazoa"/>
        </authorList>
    </citation>
    <scope>IDENTIFICATION</scope>
</reference>
<dbReference type="InterPro" id="IPR033121">
    <property type="entry name" value="PEPTIDASE_A1"/>
</dbReference>
<reference evidence="3" key="1">
    <citation type="submission" date="2013-10" db="EMBL/GenBank/DDBJ databases">
        <title>Genome sequencing of Onchocerca volvulus.</title>
        <authorList>
            <person name="Cotton J."/>
            <person name="Tsai J."/>
            <person name="Stanley E."/>
            <person name="Tracey A."/>
            <person name="Holroyd N."/>
            <person name="Lustigman S."/>
            <person name="Berriman M."/>
        </authorList>
    </citation>
    <scope>NUCLEOTIDE SEQUENCE</scope>
</reference>
<protein>
    <submittedName>
        <fullName evidence="2">Peptidase A1 domain-containing protein</fullName>
    </submittedName>
</protein>
<dbReference type="OMA" id="WNDNISI"/>
<dbReference type="EMBL" id="CMVM020000072">
    <property type="status" value="NOT_ANNOTATED_CDS"/>
    <property type="molecule type" value="Genomic_DNA"/>
</dbReference>
<dbReference type="EnsemblMetazoa" id="OVOC2141.1">
    <property type="protein sequence ID" value="OVOC2141.1"/>
    <property type="gene ID" value="WBGene00238950"/>
</dbReference>
<accession>A0A2K6VSD8</accession>
<dbReference type="InterPro" id="IPR021109">
    <property type="entry name" value="Peptidase_aspartic_dom_sf"/>
</dbReference>
<evidence type="ECO:0000256" key="1">
    <source>
        <dbReference type="ARBA" id="ARBA00007447"/>
    </source>
</evidence>